<reference evidence="1 2" key="1">
    <citation type="journal article" date="2012" name="J. Bacteriol.">
        <title>Complete genome sequence of Mycoplasma haemocanis strain Illinois.</title>
        <authorList>
            <person name="do Nascimento N.C."/>
            <person name="Guimaraes A.M."/>
            <person name="Santos A.P."/>
            <person name="Sanmiguel P.J."/>
            <person name="Messick J.B."/>
        </authorList>
    </citation>
    <scope>NUCLEOTIDE SEQUENCE [LARGE SCALE GENOMIC DNA]</scope>
    <source>
        <strain evidence="1 2">Illinois</strain>
    </source>
</reference>
<evidence type="ECO:0000313" key="2">
    <source>
        <dbReference type="Proteomes" id="UP000009135"/>
    </source>
</evidence>
<evidence type="ECO:0000313" key="1">
    <source>
        <dbReference type="EMBL" id="AEW45207.1"/>
    </source>
</evidence>
<protein>
    <submittedName>
        <fullName evidence="1">Uncharacterized protein</fullName>
    </submittedName>
</protein>
<dbReference type="HOGENOM" id="CLU_098620_3_0_14"/>
<dbReference type="EMBL" id="CP003199">
    <property type="protein sequence ID" value="AEW45207.1"/>
    <property type="molecule type" value="Genomic_DNA"/>
</dbReference>
<proteinExistence type="predicted"/>
<sequence>MNKFIPVLGVLGVGGVAGLGTALSHSMSDKETIKDKLLRDGFKTLNGEASEWNAILSSYKDDKNIWKFKKEHTGMEGEIQNESELKRACSSVLKLDSSLSEEAYQSATKWCVVPKKVEEFVSGLLGVVESDESDESQWKHNVDSYKETKKTPDNKYAWEDVEFGGSNDKEDTKKLKKGCKTRREKLTYDVGFDNAIREVKERCLAKGRE</sequence>
<name>H6N6D5_MYCHN</name>
<gene>
    <name evidence="1" type="ordered locus">MHC_01705</name>
</gene>
<dbReference type="Proteomes" id="UP000009135">
    <property type="component" value="Chromosome"/>
</dbReference>
<dbReference type="STRING" id="1111676.MHC_01705"/>
<dbReference type="OrthoDB" id="401735at2"/>
<organism evidence="1 2">
    <name type="scientific">Mycoplasma haemocanis (strain Illinois)</name>
    <dbReference type="NCBI Taxonomy" id="1111676"/>
    <lineage>
        <taxon>Bacteria</taxon>
        <taxon>Bacillati</taxon>
        <taxon>Mycoplasmatota</taxon>
        <taxon>Mollicutes</taxon>
        <taxon>Mycoplasmataceae</taxon>
        <taxon>Mycoplasma</taxon>
    </lineage>
</organism>
<keyword evidence="2" id="KW-1185">Reference proteome</keyword>
<dbReference type="KEGG" id="mhe:MHC_01705"/>
<accession>H6N6D5</accession>
<dbReference type="AlphaFoldDB" id="H6N6D5"/>